<dbReference type="RefSeq" id="WP_088620678.1">
    <property type="nucleotide sequence ID" value="NZ_CP022129.1"/>
</dbReference>
<evidence type="ECO:0000313" key="3">
    <source>
        <dbReference type="Proteomes" id="UP000197019"/>
    </source>
</evidence>
<proteinExistence type="predicted"/>
<name>A0A1Z4C2N8_9GAMM</name>
<dbReference type="Proteomes" id="UP000237423">
    <property type="component" value="Unassembled WGS sequence"/>
</dbReference>
<protein>
    <submittedName>
        <fullName evidence="1">TIGR02647 family protein</fullName>
    </submittedName>
</protein>
<accession>A0A1Z4C2N8</accession>
<dbReference type="Proteomes" id="UP000197019">
    <property type="component" value="Chromosome"/>
</dbReference>
<reference evidence="2 4" key="2">
    <citation type="submission" date="2017-11" db="EMBL/GenBank/DDBJ databases">
        <title>Draft Genome Sequence of Methylobacter psychrotolerans Sph1T, an Obligate Methanotroph from Low-Temperature Environments.</title>
        <authorList>
            <person name="Oshkin I.Y."/>
            <person name="Miroshnikov K."/>
            <person name="Belova S.E."/>
            <person name="Korzhenkov A."/>
            <person name="Toshchakov S.V."/>
            <person name="Dedysh S.N."/>
        </authorList>
    </citation>
    <scope>NUCLEOTIDE SEQUENCE [LARGE SCALE GENOMIC DNA]</scope>
    <source>
        <strain evidence="2 4">Sph1</strain>
    </source>
</reference>
<reference evidence="1 3" key="1">
    <citation type="submission" date="2017-06" db="EMBL/GenBank/DDBJ databases">
        <title>Genome Sequencing of the methanotroph Methylovulum psychrotolerants str. HV10-M2 isolated from a high-altitude environment.</title>
        <authorList>
            <person name="Mateos-Rivera A."/>
        </authorList>
    </citation>
    <scope>NUCLEOTIDE SEQUENCE [LARGE SCALE GENOMIC DNA]</scope>
    <source>
        <strain evidence="1 3">HV10_M2</strain>
    </source>
</reference>
<dbReference type="EMBL" id="CP022129">
    <property type="protein sequence ID" value="ASF47808.1"/>
    <property type="molecule type" value="Genomic_DNA"/>
</dbReference>
<dbReference type="InterPro" id="IPR013468">
    <property type="entry name" value="CHP02647"/>
</dbReference>
<dbReference type="KEGG" id="mpsy:CEK71_18020"/>
<dbReference type="NCBIfam" id="TIGR02647">
    <property type="entry name" value="DNA"/>
    <property type="match status" value="1"/>
</dbReference>
<evidence type="ECO:0000313" key="2">
    <source>
        <dbReference type="EMBL" id="POZ52741.1"/>
    </source>
</evidence>
<dbReference type="OrthoDB" id="5600572at2"/>
<sequence length="79" mass="8417">MNYTQDTIDELNLLARYNLDTTLAGLKVHSSSASPATVAAAQRLHSKGLTTQADGGYLTTIGHEAAEMAQTLFNLLNPV</sequence>
<organism evidence="1 3">
    <name type="scientific">Methylovulum psychrotolerans</name>
    <dbReference type="NCBI Taxonomy" id="1704499"/>
    <lineage>
        <taxon>Bacteria</taxon>
        <taxon>Pseudomonadati</taxon>
        <taxon>Pseudomonadota</taxon>
        <taxon>Gammaproteobacteria</taxon>
        <taxon>Methylococcales</taxon>
        <taxon>Methylococcaceae</taxon>
        <taxon>Methylovulum</taxon>
    </lineage>
</organism>
<gene>
    <name evidence="2" type="ORF">AADEFJLK_01348</name>
    <name evidence="1" type="ORF">CEK71_18020</name>
</gene>
<dbReference type="AlphaFoldDB" id="A0A1Z4C2N8"/>
<dbReference type="Pfam" id="PF18918">
    <property type="entry name" value="DUF5669"/>
    <property type="match status" value="1"/>
</dbReference>
<dbReference type="EMBL" id="PGFZ01000002">
    <property type="protein sequence ID" value="POZ52741.1"/>
    <property type="molecule type" value="Genomic_DNA"/>
</dbReference>
<evidence type="ECO:0000313" key="4">
    <source>
        <dbReference type="Proteomes" id="UP000237423"/>
    </source>
</evidence>
<evidence type="ECO:0000313" key="1">
    <source>
        <dbReference type="EMBL" id="ASF47808.1"/>
    </source>
</evidence>
<keyword evidence="3" id="KW-1185">Reference proteome</keyword>